<dbReference type="Pfam" id="PF00072">
    <property type="entry name" value="Response_reg"/>
    <property type="match status" value="1"/>
</dbReference>
<dbReference type="SMART" id="SM00448">
    <property type="entry name" value="REC"/>
    <property type="match status" value="1"/>
</dbReference>
<reference evidence="4 5" key="1">
    <citation type="submission" date="2024-01" db="EMBL/GenBank/DDBJ databases">
        <title>Draft genome sequences of three bacterial strains isolated from Acacia saligna represent a potential new species within the genus Rhizobium.</title>
        <authorList>
            <person name="Tambong J.T."/>
            <person name="Mnasri B."/>
        </authorList>
    </citation>
    <scope>NUCLEOTIDE SEQUENCE [LARGE SCALE GENOMIC DNA]</scope>
    <source>
        <strain evidence="4 5">1AS12I</strain>
    </source>
</reference>
<dbReference type="PANTHER" id="PTHR44591:SF24">
    <property type="entry name" value="PROTEIN-GLUTAMATE METHYLESTERASE_PROTEIN-GLUTAMINE GLUTAMINASE 1"/>
    <property type="match status" value="1"/>
</dbReference>
<name>A0ABU8CW37_9HYPH</name>
<comment type="caution">
    <text evidence="4">The sequence shown here is derived from an EMBL/GenBank/DDBJ whole genome shotgun (WGS) entry which is preliminary data.</text>
</comment>
<dbReference type="Proteomes" id="UP001531129">
    <property type="component" value="Unassembled WGS sequence"/>
</dbReference>
<proteinExistence type="predicted"/>
<evidence type="ECO:0000256" key="2">
    <source>
        <dbReference type="PROSITE-ProRule" id="PRU00169"/>
    </source>
</evidence>
<dbReference type="InterPro" id="IPR011006">
    <property type="entry name" value="CheY-like_superfamily"/>
</dbReference>
<evidence type="ECO:0000259" key="3">
    <source>
        <dbReference type="PROSITE" id="PS50110"/>
    </source>
</evidence>
<dbReference type="EMBL" id="JBAMYC010000035">
    <property type="protein sequence ID" value="MEI1253006.1"/>
    <property type="molecule type" value="Genomic_DNA"/>
</dbReference>
<dbReference type="SUPFAM" id="SSF52172">
    <property type="entry name" value="CheY-like"/>
    <property type="match status" value="1"/>
</dbReference>
<feature type="modified residue" description="4-aspartylphosphate" evidence="2">
    <location>
        <position position="59"/>
    </location>
</feature>
<dbReference type="InterPro" id="IPR050595">
    <property type="entry name" value="Bact_response_regulator"/>
</dbReference>
<evidence type="ECO:0000313" key="4">
    <source>
        <dbReference type="EMBL" id="MEI1253006.1"/>
    </source>
</evidence>
<keyword evidence="5" id="KW-1185">Reference proteome</keyword>
<evidence type="ECO:0000256" key="1">
    <source>
        <dbReference type="ARBA" id="ARBA00022553"/>
    </source>
</evidence>
<dbReference type="PANTHER" id="PTHR44591">
    <property type="entry name" value="STRESS RESPONSE REGULATOR PROTEIN 1"/>
    <property type="match status" value="1"/>
</dbReference>
<dbReference type="RefSeq" id="WP_335916702.1">
    <property type="nucleotide sequence ID" value="NZ_JBAMYB010000033.1"/>
</dbReference>
<keyword evidence="1 2" id="KW-0597">Phosphoprotein</keyword>
<dbReference type="Gene3D" id="3.40.50.2300">
    <property type="match status" value="1"/>
</dbReference>
<feature type="domain" description="Response regulatory" evidence="3">
    <location>
        <begin position="9"/>
        <end position="119"/>
    </location>
</feature>
<sequence length="127" mass="13753">MNSETKKLRILVVEDEALVAMMMEDTLEELGHEVGAVASRLEDARELARTGDFDLAILDVNLDGEPSYPIAEALKERGIPFAFATGYGNKGLDRSFVGVPTLAKPFVGDDVARLIREMSDTGPSPLS</sequence>
<dbReference type="PROSITE" id="PS50110">
    <property type="entry name" value="RESPONSE_REGULATORY"/>
    <property type="match status" value="1"/>
</dbReference>
<evidence type="ECO:0000313" key="5">
    <source>
        <dbReference type="Proteomes" id="UP001531129"/>
    </source>
</evidence>
<organism evidence="4 5">
    <name type="scientific">Rhizobium aouanii</name>
    <dbReference type="NCBI Taxonomy" id="3118145"/>
    <lineage>
        <taxon>Bacteria</taxon>
        <taxon>Pseudomonadati</taxon>
        <taxon>Pseudomonadota</taxon>
        <taxon>Alphaproteobacteria</taxon>
        <taxon>Hyphomicrobiales</taxon>
        <taxon>Rhizobiaceae</taxon>
        <taxon>Rhizobium/Agrobacterium group</taxon>
        <taxon>Rhizobium</taxon>
    </lineage>
</organism>
<protein>
    <submittedName>
        <fullName evidence="4">Response regulator</fullName>
    </submittedName>
</protein>
<gene>
    <name evidence="4" type="ORF">V8Q02_34210</name>
</gene>
<dbReference type="InterPro" id="IPR001789">
    <property type="entry name" value="Sig_transdc_resp-reg_receiver"/>
</dbReference>
<accession>A0ABU8CW37</accession>